<dbReference type="EMBL" id="BGPR01005835">
    <property type="protein sequence ID" value="GBN13843.1"/>
    <property type="molecule type" value="Genomic_DNA"/>
</dbReference>
<accession>A0A4Y2LIP4</accession>
<sequence length="106" mass="11997">MCVLAGNCSTARCDRAYCWSFSSSRNKNLGLFLLKFFQEGNLPPYFGDKTRIVPRVMPRYSRIALTNRFCPAYNHSPDLVHVKADVVMVARRAGVASPFERHLITA</sequence>
<organism evidence="1 2">
    <name type="scientific">Araneus ventricosus</name>
    <name type="common">Orbweaver spider</name>
    <name type="synonym">Epeira ventricosa</name>
    <dbReference type="NCBI Taxonomy" id="182803"/>
    <lineage>
        <taxon>Eukaryota</taxon>
        <taxon>Metazoa</taxon>
        <taxon>Ecdysozoa</taxon>
        <taxon>Arthropoda</taxon>
        <taxon>Chelicerata</taxon>
        <taxon>Arachnida</taxon>
        <taxon>Araneae</taxon>
        <taxon>Araneomorphae</taxon>
        <taxon>Entelegynae</taxon>
        <taxon>Araneoidea</taxon>
        <taxon>Araneidae</taxon>
        <taxon>Araneus</taxon>
    </lineage>
</organism>
<keyword evidence="2" id="KW-1185">Reference proteome</keyword>
<protein>
    <submittedName>
        <fullName evidence="1">Uncharacterized protein</fullName>
    </submittedName>
</protein>
<dbReference type="Proteomes" id="UP000499080">
    <property type="component" value="Unassembled WGS sequence"/>
</dbReference>
<gene>
    <name evidence="1" type="ORF">AVEN_238759_1</name>
</gene>
<proteinExistence type="predicted"/>
<name>A0A4Y2LIP4_ARAVE</name>
<reference evidence="1 2" key="1">
    <citation type="journal article" date="2019" name="Sci. Rep.">
        <title>Orb-weaving spider Araneus ventricosus genome elucidates the spidroin gene catalogue.</title>
        <authorList>
            <person name="Kono N."/>
            <person name="Nakamura H."/>
            <person name="Ohtoshi R."/>
            <person name="Moran D.A.P."/>
            <person name="Shinohara A."/>
            <person name="Yoshida Y."/>
            <person name="Fujiwara M."/>
            <person name="Mori M."/>
            <person name="Tomita M."/>
            <person name="Arakawa K."/>
        </authorList>
    </citation>
    <scope>NUCLEOTIDE SEQUENCE [LARGE SCALE GENOMIC DNA]</scope>
</reference>
<dbReference type="AlphaFoldDB" id="A0A4Y2LIP4"/>
<evidence type="ECO:0000313" key="2">
    <source>
        <dbReference type="Proteomes" id="UP000499080"/>
    </source>
</evidence>
<comment type="caution">
    <text evidence="1">The sequence shown here is derived from an EMBL/GenBank/DDBJ whole genome shotgun (WGS) entry which is preliminary data.</text>
</comment>
<evidence type="ECO:0000313" key="1">
    <source>
        <dbReference type="EMBL" id="GBN13843.1"/>
    </source>
</evidence>